<gene>
    <name evidence="5" type="ORF">J1C48_14970</name>
</gene>
<keyword evidence="6" id="KW-1185">Reference proteome</keyword>
<dbReference type="GO" id="GO:0009062">
    <property type="term" value="P:fatty acid catabolic process"/>
    <property type="evidence" value="ECO:0007669"/>
    <property type="project" value="TreeGrafter"/>
</dbReference>
<evidence type="ECO:0000256" key="2">
    <source>
        <dbReference type="ARBA" id="ARBA00022801"/>
    </source>
</evidence>
<dbReference type="Pfam" id="PF03061">
    <property type="entry name" value="4HBT"/>
    <property type="match status" value="1"/>
</dbReference>
<name>A0A939G143_9HYPH</name>
<proteinExistence type="inferred from homology"/>
<dbReference type="GO" id="GO:0005829">
    <property type="term" value="C:cytosol"/>
    <property type="evidence" value="ECO:0007669"/>
    <property type="project" value="TreeGrafter"/>
</dbReference>
<dbReference type="InterPro" id="IPR006683">
    <property type="entry name" value="Thioestr_dom"/>
</dbReference>
<dbReference type="Proteomes" id="UP000664122">
    <property type="component" value="Unassembled WGS sequence"/>
</dbReference>
<dbReference type="GO" id="GO:0052816">
    <property type="term" value="F:long-chain fatty acyl-CoA hydrolase activity"/>
    <property type="evidence" value="ECO:0007669"/>
    <property type="project" value="TreeGrafter"/>
</dbReference>
<dbReference type="InterPro" id="IPR040170">
    <property type="entry name" value="Cytosol_ACT"/>
</dbReference>
<dbReference type="AlphaFoldDB" id="A0A939G143"/>
<dbReference type="InterPro" id="IPR029069">
    <property type="entry name" value="HotDog_dom_sf"/>
</dbReference>
<dbReference type="CDD" id="cd03442">
    <property type="entry name" value="BFIT_BACH"/>
    <property type="match status" value="1"/>
</dbReference>
<organism evidence="5 6">
    <name type="scientific">Jiella flava</name>
    <dbReference type="NCBI Taxonomy" id="2816857"/>
    <lineage>
        <taxon>Bacteria</taxon>
        <taxon>Pseudomonadati</taxon>
        <taxon>Pseudomonadota</taxon>
        <taxon>Alphaproteobacteria</taxon>
        <taxon>Hyphomicrobiales</taxon>
        <taxon>Aurantimonadaceae</taxon>
        <taxon>Jiella</taxon>
    </lineage>
</organism>
<evidence type="ECO:0000256" key="1">
    <source>
        <dbReference type="ARBA" id="ARBA00010458"/>
    </source>
</evidence>
<dbReference type="Gene3D" id="3.10.129.10">
    <property type="entry name" value="Hotdog Thioesterase"/>
    <property type="match status" value="1"/>
</dbReference>
<evidence type="ECO:0000256" key="3">
    <source>
        <dbReference type="PROSITE-ProRule" id="PRU01106"/>
    </source>
</evidence>
<evidence type="ECO:0000313" key="5">
    <source>
        <dbReference type="EMBL" id="MBO0663881.1"/>
    </source>
</evidence>
<dbReference type="PANTHER" id="PTHR11049:SF5">
    <property type="entry name" value="ACYL-COA THIOESTER HYDROLASE YCIA"/>
    <property type="match status" value="1"/>
</dbReference>
<dbReference type="EMBL" id="JAFMPP010000014">
    <property type="protein sequence ID" value="MBO0663881.1"/>
    <property type="molecule type" value="Genomic_DNA"/>
</dbReference>
<evidence type="ECO:0000259" key="4">
    <source>
        <dbReference type="PROSITE" id="PS51770"/>
    </source>
</evidence>
<keyword evidence="2 3" id="KW-0378">Hydrolase</keyword>
<dbReference type="PROSITE" id="PS51770">
    <property type="entry name" value="HOTDOG_ACOT"/>
    <property type="match status" value="1"/>
</dbReference>
<accession>A0A939G143</accession>
<protein>
    <submittedName>
        <fullName evidence="5">Acyl-CoA thioesterase</fullName>
    </submittedName>
</protein>
<feature type="domain" description="HotDog ACOT-type" evidence="4">
    <location>
        <begin position="8"/>
        <end position="120"/>
    </location>
</feature>
<dbReference type="RefSeq" id="WP_207258802.1">
    <property type="nucleotide sequence ID" value="NZ_JAFMPP010000014.1"/>
</dbReference>
<dbReference type="PANTHER" id="PTHR11049">
    <property type="entry name" value="ACYL COENZYME A THIOESTER HYDROLASE"/>
    <property type="match status" value="1"/>
</dbReference>
<comment type="similarity">
    <text evidence="1">Belongs to the acyl coenzyme A hydrolase family.</text>
</comment>
<dbReference type="InterPro" id="IPR033120">
    <property type="entry name" value="HOTDOG_ACOT"/>
</dbReference>
<sequence>MNKSDVTPKGELTVRIPAMPADANSNGDIFGGWVVSQMDLAAGIRASERARGRVATVAINTLVFKKPVKIGDTLCVYTAIEEVGRTSITLALEAWTSGLTSRARTKVTEGVFVMVAIDDNGLPMPVPAESVD</sequence>
<dbReference type="GO" id="GO:0006637">
    <property type="term" value="P:acyl-CoA metabolic process"/>
    <property type="evidence" value="ECO:0007669"/>
    <property type="project" value="TreeGrafter"/>
</dbReference>
<dbReference type="SUPFAM" id="SSF54637">
    <property type="entry name" value="Thioesterase/thiol ester dehydrase-isomerase"/>
    <property type="match status" value="1"/>
</dbReference>
<reference evidence="5" key="1">
    <citation type="submission" date="2021-03" db="EMBL/GenBank/DDBJ databases">
        <title>Whole genome sequence of Jiella sp. CQZ9-1.</title>
        <authorList>
            <person name="Tuo L."/>
        </authorList>
    </citation>
    <scope>NUCLEOTIDE SEQUENCE</scope>
    <source>
        <strain evidence="5">CQZ9-1</strain>
    </source>
</reference>
<evidence type="ECO:0000313" key="6">
    <source>
        <dbReference type="Proteomes" id="UP000664122"/>
    </source>
</evidence>
<comment type="caution">
    <text evidence="5">The sequence shown here is derived from an EMBL/GenBank/DDBJ whole genome shotgun (WGS) entry which is preliminary data.</text>
</comment>